<dbReference type="InterPro" id="IPR011251">
    <property type="entry name" value="Luciferase-like_dom"/>
</dbReference>
<evidence type="ECO:0000313" key="3">
    <source>
        <dbReference type="EMBL" id="MBI3127411.1"/>
    </source>
</evidence>
<comment type="caution">
    <text evidence="3">The sequence shown here is derived from an EMBL/GenBank/DDBJ whole genome shotgun (WGS) entry which is preliminary data.</text>
</comment>
<keyword evidence="1" id="KW-0560">Oxidoreductase</keyword>
<organism evidence="3 4">
    <name type="scientific">Tectimicrobiota bacterium</name>
    <dbReference type="NCBI Taxonomy" id="2528274"/>
    <lineage>
        <taxon>Bacteria</taxon>
        <taxon>Pseudomonadati</taxon>
        <taxon>Nitrospinota/Tectimicrobiota group</taxon>
        <taxon>Candidatus Tectimicrobiota</taxon>
    </lineage>
</organism>
<dbReference type="InterPro" id="IPR036661">
    <property type="entry name" value="Luciferase-like_sf"/>
</dbReference>
<reference evidence="3" key="1">
    <citation type="submission" date="2020-07" db="EMBL/GenBank/DDBJ databases">
        <title>Huge and variable diversity of episymbiotic CPR bacteria and DPANN archaea in groundwater ecosystems.</title>
        <authorList>
            <person name="He C.Y."/>
            <person name="Keren R."/>
            <person name="Whittaker M."/>
            <person name="Farag I.F."/>
            <person name="Doudna J."/>
            <person name="Cate J.H.D."/>
            <person name="Banfield J.F."/>
        </authorList>
    </citation>
    <scope>NUCLEOTIDE SEQUENCE</scope>
    <source>
        <strain evidence="3">NC_groundwater_763_Ag_S-0.2um_68_21</strain>
    </source>
</reference>
<evidence type="ECO:0000259" key="2">
    <source>
        <dbReference type="Pfam" id="PF00296"/>
    </source>
</evidence>
<dbReference type="GO" id="GO:0016705">
    <property type="term" value="F:oxidoreductase activity, acting on paired donors, with incorporation or reduction of molecular oxygen"/>
    <property type="evidence" value="ECO:0007669"/>
    <property type="project" value="InterPro"/>
</dbReference>
<dbReference type="InterPro" id="IPR050564">
    <property type="entry name" value="F420-G6PD/mer"/>
</dbReference>
<dbReference type="Pfam" id="PF00296">
    <property type="entry name" value="Bac_luciferase"/>
    <property type="match status" value="1"/>
</dbReference>
<evidence type="ECO:0000313" key="4">
    <source>
        <dbReference type="Proteomes" id="UP000782312"/>
    </source>
</evidence>
<dbReference type="EMBL" id="JACPUR010000017">
    <property type="protein sequence ID" value="MBI3127411.1"/>
    <property type="molecule type" value="Genomic_DNA"/>
</dbReference>
<proteinExistence type="predicted"/>
<accession>A0A932HXI8</accession>
<gene>
    <name evidence="3" type="ORF">HYZ11_07385</name>
</gene>
<protein>
    <submittedName>
        <fullName evidence="3">LLM class flavin-dependent oxidoreductase</fullName>
    </submittedName>
</protein>
<sequence>MKVGLFITNQQRLDRDMVAALDEQYAMVRHARENGWDSLFTGQHYLNEGNNQQLQLVPFLARLQAEAGAMTLGLGILLINLHNPVYVAETVASLDVICRGNFVFGVGLGYREVEFDAFRVPKGQRVRRFEECLALVKKLWTGEEITWESEVCKLDRVRMNIRPVQKPHPPVWVAANNDKAVERAARLGDTWFINPHATTATNKRQMALFRAERARSGKPFPKEVPCIKEVFCGRDRRSALELAGPYLLGKYKDYATWGQDKAMPAGESFDKGLDELLEDRFILGSPEECFAQLRPYWEELGVNHLVIRTHWAGMPAGMALQSMELISKELLPALRKV</sequence>
<dbReference type="Proteomes" id="UP000782312">
    <property type="component" value="Unassembled WGS sequence"/>
</dbReference>
<feature type="domain" description="Luciferase-like" evidence="2">
    <location>
        <begin position="1"/>
        <end position="304"/>
    </location>
</feature>
<dbReference type="Gene3D" id="3.20.20.30">
    <property type="entry name" value="Luciferase-like domain"/>
    <property type="match status" value="1"/>
</dbReference>
<dbReference type="AlphaFoldDB" id="A0A932HXI8"/>
<evidence type="ECO:0000256" key="1">
    <source>
        <dbReference type="ARBA" id="ARBA00023002"/>
    </source>
</evidence>
<dbReference type="SUPFAM" id="SSF51679">
    <property type="entry name" value="Bacterial luciferase-like"/>
    <property type="match status" value="1"/>
</dbReference>
<name>A0A932HXI8_UNCTE</name>
<dbReference type="PANTHER" id="PTHR43244:SF1">
    <property type="entry name" value="5,10-METHYLENETETRAHYDROMETHANOPTERIN REDUCTASE"/>
    <property type="match status" value="1"/>
</dbReference>
<dbReference type="PANTHER" id="PTHR43244">
    <property type="match status" value="1"/>
</dbReference>